<dbReference type="Proteomes" id="UP001180020">
    <property type="component" value="Unassembled WGS sequence"/>
</dbReference>
<keyword evidence="2" id="KW-0812">Transmembrane</keyword>
<dbReference type="EMBL" id="JAUJYO010000009">
    <property type="protein sequence ID" value="KAK1308343.1"/>
    <property type="molecule type" value="Genomic_DNA"/>
</dbReference>
<organism evidence="3 4">
    <name type="scientific">Acorus calamus</name>
    <name type="common">Sweet flag</name>
    <dbReference type="NCBI Taxonomy" id="4465"/>
    <lineage>
        <taxon>Eukaryota</taxon>
        <taxon>Viridiplantae</taxon>
        <taxon>Streptophyta</taxon>
        <taxon>Embryophyta</taxon>
        <taxon>Tracheophyta</taxon>
        <taxon>Spermatophyta</taxon>
        <taxon>Magnoliopsida</taxon>
        <taxon>Liliopsida</taxon>
        <taxon>Acoraceae</taxon>
        <taxon>Acorus</taxon>
    </lineage>
</organism>
<proteinExistence type="predicted"/>
<name>A0AAV9E5T2_ACOCL</name>
<dbReference type="GO" id="GO:0007031">
    <property type="term" value="P:peroxisome organization"/>
    <property type="evidence" value="ECO:0007669"/>
    <property type="project" value="InterPro"/>
</dbReference>
<dbReference type="PANTHER" id="PTHR34126:SF1">
    <property type="entry name" value="PEROXISOME BIOGENESIS PROTEIN 22"/>
    <property type="match status" value="1"/>
</dbReference>
<keyword evidence="2" id="KW-1133">Transmembrane helix</keyword>
<feature type="region of interest" description="Disordered" evidence="1">
    <location>
        <begin position="60"/>
        <end position="99"/>
    </location>
</feature>
<comment type="caution">
    <text evidence="3">The sequence shown here is derived from an EMBL/GenBank/DDBJ whole genome shotgun (WGS) entry which is preliminary data.</text>
</comment>
<reference evidence="3" key="1">
    <citation type="journal article" date="2023" name="Nat. Commun.">
        <title>Diploid and tetraploid genomes of Acorus and the evolution of monocots.</title>
        <authorList>
            <person name="Ma L."/>
            <person name="Liu K.W."/>
            <person name="Li Z."/>
            <person name="Hsiao Y.Y."/>
            <person name="Qi Y."/>
            <person name="Fu T."/>
            <person name="Tang G.D."/>
            <person name="Zhang D."/>
            <person name="Sun W.H."/>
            <person name="Liu D.K."/>
            <person name="Li Y."/>
            <person name="Chen G.Z."/>
            <person name="Liu X.D."/>
            <person name="Liao X.Y."/>
            <person name="Jiang Y.T."/>
            <person name="Yu X."/>
            <person name="Hao Y."/>
            <person name="Huang J."/>
            <person name="Zhao X.W."/>
            <person name="Ke S."/>
            <person name="Chen Y.Y."/>
            <person name="Wu W.L."/>
            <person name="Hsu J.L."/>
            <person name="Lin Y.F."/>
            <person name="Huang M.D."/>
            <person name="Li C.Y."/>
            <person name="Huang L."/>
            <person name="Wang Z.W."/>
            <person name="Zhao X."/>
            <person name="Zhong W.Y."/>
            <person name="Peng D.H."/>
            <person name="Ahmad S."/>
            <person name="Lan S."/>
            <person name="Zhang J.S."/>
            <person name="Tsai W.C."/>
            <person name="Van de Peer Y."/>
            <person name="Liu Z.J."/>
        </authorList>
    </citation>
    <scope>NUCLEOTIDE SEQUENCE</scope>
    <source>
        <strain evidence="3">CP</strain>
    </source>
</reference>
<evidence type="ECO:0000313" key="3">
    <source>
        <dbReference type="EMBL" id="KAK1308343.1"/>
    </source>
</evidence>
<sequence length="99" mass="11120">MADSSKEELIQLIKRVGAYLTVKMSNILSTPFQNARYIGAFSGLVLAVIFTWKFLRTPAPAPRQRRQSKRQHVTPSTSSATPQSNANTRSSLRIQERNT</sequence>
<gene>
    <name evidence="3" type="primary">PEX22</name>
    <name evidence="3" type="ORF">QJS10_CPA09g01324</name>
</gene>
<keyword evidence="4" id="KW-1185">Reference proteome</keyword>
<evidence type="ECO:0000256" key="2">
    <source>
        <dbReference type="SAM" id="Phobius"/>
    </source>
</evidence>
<evidence type="ECO:0000313" key="4">
    <source>
        <dbReference type="Proteomes" id="UP001180020"/>
    </source>
</evidence>
<keyword evidence="2" id="KW-0472">Membrane</keyword>
<evidence type="ECO:0000256" key="1">
    <source>
        <dbReference type="SAM" id="MobiDB-lite"/>
    </source>
</evidence>
<reference evidence="3" key="2">
    <citation type="submission" date="2023-06" db="EMBL/GenBank/DDBJ databases">
        <authorList>
            <person name="Ma L."/>
            <person name="Liu K.-W."/>
            <person name="Li Z."/>
            <person name="Hsiao Y.-Y."/>
            <person name="Qi Y."/>
            <person name="Fu T."/>
            <person name="Tang G."/>
            <person name="Zhang D."/>
            <person name="Sun W.-H."/>
            <person name="Liu D.-K."/>
            <person name="Li Y."/>
            <person name="Chen G.-Z."/>
            <person name="Liu X.-D."/>
            <person name="Liao X.-Y."/>
            <person name="Jiang Y.-T."/>
            <person name="Yu X."/>
            <person name="Hao Y."/>
            <person name="Huang J."/>
            <person name="Zhao X.-W."/>
            <person name="Ke S."/>
            <person name="Chen Y.-Y."/>
            <person name="Wu W.-L."/>
            <person name="Hsu J.-L."/>
            <person name="Lin Y.-F."/>
            <person name="Huang M.-D."/>
            <person name="Li C.-Y."/>
            <person name="Huang L."/>
            <person name="Wang Z.-W."/>
            <person name="Zhao X."/>
            <person name="Zhong W.-Y."/>
            <person name="Peng D.-H."/>
            <person name="Ahmad S."/>
            <person name="Lan S."/>
            <person name="Zhang J.-S."/>
            <person name="Tsai W.-C."/>
            <person name="Van De Peer Y."/>
            <person name="Liu Z.-J."/>
        </authorList>
    </citation>
    <scope>NUCLEOTIDE SEQUENCE</scope>
    <source>
        <strain evidence="3">CP</strain>
        <tissue evidence="3">Leaves</tissue>
    </source>
</reference>
<protein>
    <submittedName>
        <fullName evidence="3">Peroxisome biogenesis protein 22</fullName>
    </submittedName>
</protein>
<feature type="compositionally biased region" description="Basic residues" evidence="1">
    <location>
        <begin position="63"/>
        <end position="72"/>
    </location>
</feature>
<dbReference type="AlphaFoldDB" id="A0AAV9E5T2"/>
<feature type="compositionally biased region" description="Polar residues" evidence="1">
    <location>
        <begin position="73"/>
        <end position="93"/>
    </location>
</feature>
<dbReference type="InterPro" id="IPR037485">
    <property type="entry name" value="PEX22"/>
</dbReference>
<feature type="transmembrane region" description="Helical" evidence="2">
    <location>
        <begin position="37"/>
        <end position="55"/>
    </location>
</feature>
<dbReference type="PANTHER" id="PTHR34126">
    <property type="entry name" value="PEROXISOME BIOGENESIS PROTEIN 22"/>
    <property type="match status" value="1"/>
</dbReference>
<accession>A0AAV9E5T2</accession>